<sequence length="42" mass="4888">MPYLAFPQILGGYTPTAWLVFAAIVLVVLLIIRYFYLILREE</sequence>
<dbReference type="EMBL" id="PTJC01000006">
    <property type="protein sequence ID" value="PPK86207.1"/>
    <property type="molecule type" value="Genomic_DNA"/>
</dbReference>
<accession>A0A2S6I4U9</accession>
<organism evidence="2 3">
    <name type="scientific">Neolewinella xylanilytica</name>
    <dbReference type="NCBI Taxonomy" id="1514080"/>
    <lineage>
        <taxon>Bacteria</taxon>
        <taxon>Pseudomonadati</taxon>
        <taxon>Bacteroidota</taxon>
        <taxon>Saprospiria</taxon>
        <taxon>Saprospirales</taxon>
        <taxon>Lewinellaceae</taxon>
        <taxon>Neolewinella</taxon>
    </lineage>
</organism>
<dbReference type="Proteomes" id="UP000237662">
    <property type="component" value="Unassembled WGS sequence"/>
</dbReference>
<comment type="caution">
    <text evidence="2">The sequence shown here is derived from an EMBL/GenBank/DDBJ whole genome shotgun (WGS) entry which is preliminary data.</text>
</comment>
<protein>
    <submittedName>
        <fullName evidence="2">Uncharacterized protein</fullName>
    </submittedName>
</protein>
<keyword evidence="3" id="KW-1185">Reference proteome</keyword>
<keyword evidence="1" id="KW-1133">Transmembrane helix</keyword>
<gene>
    <name evidence="2" type="ORF">CLV84_3129</name>
</gene>
<evidence type="ECO:0000313" key="3">
    <source>
        <dbReference type="Proteomes" id="UP000237662"/>
    </source>
</evidence>
<proteinExistence type="predicted"/>
<feature type="transmembrane region" description="Helical" evidence="1">
    <location>
        <begin position="16"/>
        <end position="36"/>
    </location>
</feature>
<dbReference type="AlphaFoldDB" id="A0A2S6I4U9"/>
<keyword evidence="1" id="KW-0472">Membrane</keyword>
<evidence type="ECO:0000256" key="1">
    <source>
        <dbReference type="SAM" id="Phobius"/>
    </source>
</evidence>
<evidence type="ECO:0000313" key="2">
    <source>
        <dbReference type="EMBL" id="PPK86207.1"/>
    </source>
</evidence>
<keyword evidence="1" id="KW-0812">Transmembrane</keyword>
<reference evidence="2 3" key="1">
    <citation type="submission" date="2018-02" db="EMBL/GenBank/DDBJ databases">
        <title>Genomic Encyclopedia of Archaeal and Bacterial Type Strains, Phase II (KMG-II): from individual species to whole genera.</title>
        <authorList>
            <person name="Goeker M."/>
        </authorList>
    </citation>
    <scope>NUCLEOTIDE SEQUENCE [LARGE SCALE GENOMIC DNA]</scope>
    <source>
        <strain evidence="2 3">DSM 29526</strain>
    </source>
</reference>
<dbReference type="RefSeq" id="WP_262497212.1">
    <property type="nucleotide sequence ID" value="NZ_PTJC01000006.1"/>
</dbReference>
<name>A0A2S6I4U9_9BACT</name>